<feature type="compositionally biased region" description="Basic residues" evidence="1">
    <location>
        <begin position="265"/>
        <end position="283"/>
    </location>
</feature>
<feature type="region of interest" description="Disordered" evidence="1">
    <location>
        <begin position="246"/>
        <end position="283"/>
    </location>
</feature>
<organism evidence="2 3">
    <name type="scientific">Lachnellula suecica</name>
    <dbReference type="NCBI Taxonomy" id="602035"/>
    <lineage>
        <taxon>Eukaryota</taxon>
        <taxon>Fungi</taxon>
        <taxon>Dikarya</taxon>
        <taxon>Ascomycota</taxon>
        <taxon>Pezizomycotina</taxon>
        <taxon>Leotiomycetes</taxon>
        <taxon>Helotiales</taxon>
        <taxon>Lachnaceae</taxon>
        <taxon>Lachnellula</taxon>
    </lineage>
</organism>
<feature type="compositionally biased region" description="Basic and acidic residues" evidence="1">
    <location>
        <begin position="246"/>
        <end position="264"/>
    </location>
</feature>
<name>A0A8T9BXG5_9HELO</name>
<gene>
    <name evidence="2" type="ORF">LSUE1_G009556</name>
</gene>
<comment type="caution">
    <text evidence="2">The sequence shown here is derived from an EMBL/GenBank/DDBJ whole genome shotgun (WGS) entry which is preliminary data.</text>
</comment>
<reference evidence="2 3" key="1">
    <citation type="submission" date="2018-05" db="EMBL/GenBank/DDBJ databases">
        <title>Genome sequencing and assembly of the regulated plant pathogen Lachnellula willkommii and related sister species for the development of diagnostic species identification markers.</title>
        <authorList>
            <person name="Giroux E."/>
            <person name="Bilodeau G."/>
        </authorList>
    </citation>
    <scope>NUCLEOTIDE SEQUENCE [LARGE SCALE GENOMIC DNA]</scope>
    <source>
        <strain evidence="2 3">CBS 268.59</strain>
    </source>
</reference>
<dbReference type="AlphaFoldDB" id="A0A8T9BXG5"/>
<accession>A0A8T9BXG5</accession>
<dbReference type="Proteomes" id="UP000469558">
    <property type="component" value="Unassembled WGS sequence"/>
</dbReference>
<keyword evidence="3" id="KW-1185">Reference proteome</keyword>
<dbReference type="OrthoDB" id="409136at2759"/>
<feature type="compositionally biased region" description="Polar residues" evidence="1">
    <location>
        <begin position="31"/>
        <end position="42"/>
    </location>
</feature>
<protein>
    <submittedName>
        <fullName evidence="2">Uncharacterized protein</fullName>
    </submittedName>
</protein>
<evidence type="ECO:0000313" key="3">
    <source>
        <dbReference type="Proteomes" id="UP000469558"/>
    </source>
</evidence>
<evidence type="ECO:0000313" key="2">
    <source>
        <dbReference type="EMBL" id="TVY62822.1"/>
    </source>
</evidence>
<sequence>MARNGNFGIDKFLRSDGSGIPGFDTRYRPISTPQACAYSKQQSPPPASPTYSARSSGSVSSRSTRRQSGSYTSSHHSSTSTRSSVSIPPWQPNRANLNQFINMARYNYGYDLPCECTFTGCRLRFHPESFEDWISHTKSHFVDRPLPVHTICTFCPREFDCTNDPHNASVLWDERMVHIGAHFLEYRRLDGVEVNHPRPDFWTLEHMFREGLMSREDHSEVIGYSERPPCDNMYPLGYKSPEMIAREERDTIATHDIEKEERQRKKEHQARKGKGKHKTHRHH</sequence>
<feature type="region of interest" description="Disordered" evidence="1">
    <location>
        <begin position="1"/>
        <end position="90"/>
    </location>
</feature>
<feature type="compositionally biased region" description="Low complexity" evidence="1">
    <location>
        <begin position="51"/>
        <end position="86"/>
    </location>
</feature>
<dbReference type="EMBL" id="QGMK01001903">
    <property type="protein sequence ID" value="TVY62822.1"/>
    <property type="molecule type" value="Genomic_DNA"/>
</dbReference>
<proteinExistence type="predicted"/>
<evidence type="ECO:0000256" key="1">
    <source>
        <dbReference type="SAM" id="MobiDB-lite"/>
    </source>
</evidence>